<comment type="caution">
    <text evidence="1">The sequence shown here is derived from an EMBL/GenBank/DDBJ whole genome shotgun (WGS) entry which is preliminary data.</text>
</comment>
<reference evidence="1" key="1">
    <citation type="journal article" date="2014" name="Front. Microbiol.">
        <title>High frequency of phylogenetically diverse reductive dehalogenase-homologous genes in deep subseafloor sedimentary metagenomes.</title>
        <authorList>
            <person name="Kawai M."/>
            <person name="Futagami T."/>
            <person name="Toyoda A."/>
            <person name="Takaki Y."/>
            <person name="Nishi S."/>
            <person name="Hori S."/>
            <person name="Arai W."/>
            <person name="Tsubouchi T."/>
            <person name="Morono Y."/>
            <person name="Uchiyama I."/>
            <person name="Ito T."/>
            <person name="Fujiyama A."/>
            <person name="Inagaki F."/>
            <person name="Takami H."/>
        </authorList>
    </citation>
    <scope>NUCLEOTIDE SEQUENCE</scope>
    <source>
        <strain evidence="1">Expedition CK06-06</strain>
    </source>
</reference>
<organism evidence="1">
    <name type="scientific">marine sediment metagenome</name>
    <dbReference type="NCBI Taxonomy" id="412755"/>
    <lineage>
        <taxon>unclassified sequences</taxon>
        <taxon>metagenomes</taxon>
        <taxon>ecological metagenomes</taxon>
    </lineage>
</organism>
<dbReference type="AlphaFoldDB" id="X1CD94"/>
<evidence type="ECO:0000313" key="1">
    <source>
        <dbReference type="EMBL" id="GAH06256.1"/>
    </source>
</evidence>
<sequence length="52" mass="5871">MTITETRTVILKAMRSALNNVVIAAKGARADSLSVRYSCLSKKRFEDIKTRR</sequence>
<proteinExistence type="predicted"/>
<name>X1CD94_9ZZZZ</name>
<protein>
    <submittedName>
        <fullName evidence="1">Uncharacterized protein</fullName>
    </submittedName>
</protein>
<gene>
    <name evidence="1" type="ORF">S01H4_57253</name>
</gene>
<feature type="non-terminal residue" evidence="1">
    <location>
        <position position="52"/>
    </location>
</feature>
<accession>X1CD94</accession>
<dbReference type="EMBL" id="BART01033279">
    <property type="protein sequence ID" value="GAH06256.1"/>
    <property type="molecule type" value="Genomic_DNA"/>
</dbReference>